<dbReference type="AlphaFoldDB" id="A0A6A5X871"/>
<dbReference type="EMBL" id="ML978080">
    <property type="protein sequence ID" value="KAF2009007.1"/>
    <property type="molecule type" value="Genomic_DNA"/>
</dbReference>
<evidence type="ECO:0000256" key="1">
    <source>
        <dbReference type="SAM" id="MobiDB-lite"/>
    </source>
</evidence>
<keyword evidence="3" id="KW-1185">Reference proteome</keyword>
<dbReference type="Proteomes" id="UP000799778">
    <property type="component" value="Unassembled WGS sequence"/>
</dbReference>
<evidence type="ECO:0000313" key="2">
    <source>
        <dbReference type="EMBL" id="KAF2009007.1"/>
    </source>
</evidence>
<name>A0A6A5X871_9PLEO</name>
<protein>
    <submittedName>
        <fullName evidence="2">Uncharacterized protein</fullName>
    </submittedName>
</protein>
<gene>
    <name evidence="2" type="ORF">BU24DRAFT_497575</name>
</gene>
<organism evidence="2 3">
    <name type="scientific">Aaosphaeria arxii CBS 175.79</name>
    <dbReference type="NCBI Taxonomy" id="1450172"/>
    <lineage>
        <taxon>Eukaryota</taxon>
        <taxon>Fungi</taxon>
        <taxon>Dikarya</taxon>
        <taxon>Ascomycota</taxon>
        <taxon>Pezizomycotina</taxon>
        <taxon>Dothideomycetes</taxon>
        <taxon>Pleosporomycetidae</taxon>
        <taxon>Pleosporales</taxon>
        <taxon>Pleosporales incertae sedis</taxon>
        <taxon>Aaosphaeria</taxon>
    </lineage>
</organism>
<dbReference type="GeneID" id="54291679"/>
<feature type="region of interest" description="Disordered" evidence="1">
    <location>
        <begin position="1"/>
        <end position="37"/>
    </location>
</feature>
<accession>A0A6A5X871</accession>
<evidence type="ECO:0000313" key="3">
    <source>
        <dbReference type="Proteomes" id="UP000799778"/>
    </source>
</evidence>
<dbReference type="RefSeq" id="XP_033377346.1">
    <property type="nucleotide sequence ID" value="XM_033534282.1"/>
</dbReference>
<sequence>MTSRKRGRSCPPPVADGPHRKKQRLTENGPGQTVHHDPQDLLYLKTDIVRASQRPPMMKTGLAALPPELINQIYDYLHASSSIGDGRPDSRVRTVAAMREVCWKTGDNREKDLYRTVHFWLHPRSIEKLVWISLNFAGQVKELVLEDVLIEPISALEERWKIDPPLTWYDRKQYCTWRKVTDYADLESDRYDMYTSSVEAILRLKNLETFKYHAGFQEKRPSPPTSKIDLYKLLHVDDFDDVGKLFEYRQRIWAQRGSGIIFRTPHGMGTRTKGIDAFHFFFHYASNYLDKLEVMSITTNDNGSPLSPSLILFGIEVSQIFDRIKILEILHFARGTTNYWNFGFSLSNDVKYLCRPAGGAFGRVQVLRLKGASLHIYEAIQLRGLGSKRENCLALPSLKRMELENVILRPSSLKWLYDMKIHVWIHNAVHEAFVPWEVPPPRISTKASVRLTGLHIGSSRVPSRVVKLRDKRIRLGGWQIGAWIIAENRQDARATLECHAASFGMAGSLHSYPAGKIPYLNTHEVDRLIRHEKPFIPRFIVPYNLYTWRPRETCDHKPRRGMGPKLKVRERSPLMKEWPT</sequence>
<proteinExistence type="predicted"/>
<reference evidence="2" key="1">
    <citation type="journal article" date="2020" name="Stud. Mycol.">
        <title>101 Dothideomycetes genomes: a test case for predicting lifestyles and emergence of pathogens.</title>
        <authorList>
            <person name="Haridas S."/>
            <person name="Albert R."/>
            <person name="Binder M."/>
            <person name="Bloem J."/>
            <person name="Labutti K."/>
            <person name="Salamov A."/>
            <person name="Andreopoulos B."/>
            <person name="Baker S."/>
            <person name="Barry K."/>
            <person name="Bills G."/>
            <person name="Bluhm B."/>
            <person name="Cannon C."/>
            <person name="Castanera R."/>
            <person name="Culley D."/>
            <person name="Daum C."/>
            <person name="Ezra D."/>
            <person name="Gonzalez J."/>
            <person name="Henrissat B."/>
            <person name="Kuo A."/>
            <person name="Liang C."/>
            <person name="Lipzen A."/>
            <person name="Lutzoni F."/>
            <person name="Magnuson J."/>
            <person name="Mondo S."/>
            <person name="Nolan M."/>
            <person name="Ohm R."/>
            <person name="Pangilinan J."/>
            <person name="Park H.-J."/>
            <person name="Ramirez L."/>
            <person name="Alfaro M."/>
            <person name="Sun H."/>
            <person name="Tritt A."/>
            <person name="Yoshinaga Y."/>
            <person name="Zwiers L.-H."/>
            <person name="Turgeon B."/>
            <person name="Goodwin S."/>
            <person name="Spatafora J."/>
            <person name="Crous P."/>
            <person name="Grigoriev I."/>
        </authorList>
    </citation>
    <scope>NUCLEOTIDE SEQUENCE</scope>
    <source>
        <strain evidence="2">CBS 175.79</strain>
    </source>
</reference>